<dbReference type="PANTHER" id="PTHR46409">
    <property type="entry name" value="HTH PSQ-TYPE DOMAIN-CONTAINING PROTEIN"/>
    <property type="match status" value="1"/>
</dbReference>
<evidence type="ECO:0000313" key="2">
    <source>
        <dbReference type="Proteomes" id="UP000499080"/>
    </source>
</evidence>
<reference evidence="1 2" key="1">
    <citation type="journal article" date="2019" name="Sci. Rep.">
        <title>Orb-weaving spider Araneus ventricosus genome elucidates the spidroin gene catalogue.</title>
        <authorList>
            <person name="Kono N."/>
            <person name="Nakamura H."/>
            <person name="Ohtoshi R."/>
            <person name="Moran D.A.P."/>
            <person name="Shinohara A."/>
            <person name="Yoshida Y."/>
            <person name="Fujiwara M."/>
            <person name="Mori M."/>
            <person name="Tomita M."/>
            <person name="Arakawa K."/>
        </authorList>
    </citation>
    <scope>NUCLEOTIDE SEQUENCE [LARGE SCALE GENOMIC DNA]</scope>
</reference>
<comment type="caution">
    <text evidence="1">The sequence shown here is derived from an EMBL/GenBank/DDBJ whole genome shotgun (WGS) entry which is preliminary data.</text>
</comment>
<name>A0A4Y2PYD0_ARAVE</name>
<proteinExistence type="predicted"/>
<protein>
    <submittedName>
        <fullName evidence="1">Uncharacterized protein</fullName>
    </submittedName>
</protein>
<dbReference type="Proteomes" id="UP000499080">
    <property type="component" value="Unassembled WGS sequence"/>
</dbReference>
<evidence type="ECO:0000313" key="1">
    <source>
        <dbReference type="EMBL" id="GBN55590.1"/>
    </source>
</evidence>
<dbReference type="EMBL" id="BGPR01012325">
    <property type="protein sequence ID" value="GBN55590.1"/>
    <property type="molecule type" value="Genomic_DNA"/>
</dbReference>
<gene>
    <name evidence="1" type="ORF">AVEN_183346_1</name>
</gene>
<keyword evidence="2" id="KW-1185">Reference proteome</keyword>
<accession>A0A4Y2PYD0</accession>
<dbReference type="PANTHER" id="PTHR46409:SF1">
    <property type="entry name" value="HTH PSQ-TYPE DOMAIN-CONTAINING PROTEIN"/>
    <property type="match status" value="1"/>
</dbReference>
<dbReference type="AlphaFoldDB" id="A0A4Y2PYD0"/>
<sequence length="82" mass="9093">MIQEDVPMDGWGLIKFPSHTQAVEQIVKLVTEASRKGVGPQNMDGFIRATLESMKIPICTNLSPKKVTKNSAFVTLYVSKIE</sequence>
<organism evidence="1 2">
    <name type="scientific">Araneus ventricosus</name>
    <name type="common">Orbweaver spider</name>
    <name type="synonym">Epeira ventricosa</name>
    <dbReference type="NCBI Taxonomy" id="182803"/>
    <lineage>
        <taxon>Eukaryota</taxon>
        <taxon>Metazoa</taxon>
        <taxon>Ecdysozoa</taxon>
        <taxon>Arthropoda</taxon>
        <taxon>Chelicerata</taxon>
        <taxon>Arachnida</taxon>
        <taxon>Araneae</taxon>
        <taxon>Araneomorphae</taxon>
        <taxon>Entelegynae</taxon>
        <taxon>Araneoidea</taxon>
        <taxon>Araneidae</taxon>
        <taxon>Araneus</taxon>
    </lineage>
</organism>